<name>A0AAV4U966_9ARAC</name>
<evidence type="ECO:0000313" key="3">
    <source>
        <dbReference type="Proteomes" id="UP001054837"/>
    </source>
</evidence>
<dbReference type="AlphaFoldDB" id="A0AAV4U966"/>
<protein>
    <submittedName>
        <fullName evidence="2">Uncharacterized protein</fullName>
    </submittedName>
</protein>
<proteinExistence type="predicted"/>
<dbReference type="Proteomes" id="UP001054837">
    <property type="component" value="Unassembled WGS sequence"/>
</dbReference>
<keyword evidence="3" id="KW-1185">Reference proteome</keyword>
<evidence type="ECO:0000313" key="2">
    <source>
        <dbReference type="EMBL" id="GIY54271.1"/>
    </source>
</evidence>
<organism evidence="2 3">
    <name type="scientific">Caerostris darwini</name>
    <dbReference type="NCBI Taxonomy" id="1538125"/>
    <lineage>
        <taxon>Eukaryota</taxon>
        <taxon>Metazoa</taxon>
        <taxon>Ecdysozoa</taxon>
        <taxon>Arthropoda</taxon>
        <taxon>Chelicerata</taxon>
        <taxon>Arachnida</taxon>
        <taxon>Araneae</taxon>
        <taxon>Araneomorphae</taxon>
        <taxon>Entelegynae</taxon>
        <taxon>Araneoidea</taxon>
        <taxon>Araneidae</taxon>
        <taxon>Caerostris</taxon>
    </lineage>
</organism>
<gene>
    <name evidence="2" type="ORF">CDAR_507681</name>
</gene>
<accession>A0AAV4U966</accession>
<comment type="caution">
    <text evidence="2">The sequence shown here is derived from an EMBL/GenBank/DDBJ whole genome shotgun (WGS) entry which is preliminary data.</text>
</comment>
<evidence type="ECO:0000256" key="1">
    <source>
        <dbReference type="SAM" id="MobiDB-lite"/>
    </source>
</evidence>
<dbReference type="EMBL" id="BPLQ01010896">
    <property type="protein sequence ID" value="GIY54271.1"/>
    <property type="molecule type" value="Genomic_DNA"/>
</dbReference>
<sequence length="99" mass="10544">MSPLVSNISISLDIGTKRDCKKSPERVDEVHRHVAESEEHDDGDDPLGCFSAAPDLSLDAGRRGGGRGDGGGQADGTVAAALHHGWKKTNLHIIYENNL</sequence>
<feature type="region of interest" description="Disordered" evidence="1">
    <location>
        <begin position="22"/>
        <end position="53"/>
    </location>
</feature>
<reference evidence="2 3" key="1">
    <citation type="submission" date="2021-06" db="EMBL/GenBank/DDBJ databases">
        <title>Caerostris darwini draft genome.</title>
        <authorList>
            <person name="Kono N."/>
            <person name="Arakawa K."/>
        </authorList>
    </citation>
    <scope>NUCLEOTIDE SEQUENCE [LARGE SCALE GENOMIC DNA]</scope>
</reference>
<feature type="compositionally biased region" description="Basic and acidic residues" evidence="1">
    <location>
        <begin position="22"/>
        <end position="37"/>
    </location>
</feature>